<name>A0AA37GS61_9PEZI</name>
<comment type="caution">
    <text evidence="2">The sequence shown here is derived from an EMBL/GenBank/DDBJ whole genome shotgun (WGS) entry which is preliminary data.</text>
</comment>
<reference evidence="2 3" key="1">
    <citation type="submission" date="2021-07" db="EMBL/GenBank/DDBJ databases">
        <title>Genome data of Colletotrichum spaethianum.</title>
        <authorList>
            <person name="Utami Y.D."/>
            <person name="Hiruma K."/>
        </authorList>
    </citation>
    <scope>NUCLEOTIDE SEQUENCE [LARGE SCALE GENOMIC DNA]</scope>
    <source>
        <strain evidence="2 3">MAFF 242679</strain>
    </source>
</reference>
<sequence>MIVLRYIVSADPPPPGPGDPAPFSPDRFESIELRPDVTLAPSLLCTVLSSLLTLSNRCFDSSSSRRRSDFCFSASRTCCSDASSVDRRSDTADRIASTSASAFSSTASSSSRRLRHSRSLLSSSSFSLDSVLMSRSRSRIFCFSSSVSRVFRRASVLDSSSMRSRSSMAASMRARISRTLLSARSSTSASKPRILSASRDRSDRPRLLELDGQLARLVAHAAEQALGIGVLLRLEVGLLLQRLLLLLELLHLLLELLDSGPQLVGLLLHLLQLPGRLLLLGADLHLLGLGATQVTRGNPLRVFQTETVVRLVRQLLAERLDLRLAIRGQPLDPGDVRLEILLLLLQVAELRVLRGKLLLGRLESDRVLAQGLHLGLGLLEHLAQFREVLVSALGQLLGRTQIRLHRRRLALEVVVLALQVVEFVLQLLVRLCVVGRGSKLLLELLDPRLQCLLLGLEVLDLLLGYHVLLANLGDFVAQRLNLLAEILLRLALLRQPLNLGVLGRDFFLQACDLRLQGLCIGLLCLISRRRCGSAGGRRGRSSGCSCAGLLLLLVLLRVLAGAGRGGLRRPWGRGGGWRGFAGLLLQLLGELFNVLLVFGLCLLDVLNLPVQGLNLLLDLGLGRNSLLGARLLPVCASVGLVEFRLHGLGVLLGGFEFTLELSLYFLELLLRGL</sequence>
<dbReference type="Proteomes" id="UP001055172">
    <property type="component" value="Unassembled WGS sequence"/>
</dbReference>
<keyword evidence="3" id="KW-1185">Reference proteome</keyword>
<proteinExistence type="predicted"/>
<evidence type="ECO:0000313" key="3">
    <source>
        <dbReference type="Proteomes" id="UP001055172"/>
    </source>
</evidence>
<evidence type="ECO:0000256" key="1">
    <source>
        <dbReference type="SAM" id="MobiDB-lite"/>
    </source>
</evidence>
<dbReference type="EMBL" id="BPPX01000018">
    <property type="protein sequence ID" value="GJC85547.1"/>
    <property type="molecule type" value="Genomic_DNA"/>
</dbReference>
<evidence type="ECO:0000313" key="2">
    <source>
        <dbReference type="EMBL" id="GJC85547.1"/>
    </source>
</evidence>
<dbReference type="AlphaFoldDB" id="A0AA37GS61"/>
<accession>A0AA37GS61</accession>
<feature type="compositionally biased region" description="Low complexity" evidence="1">
    <location>
        <begin position="181"/>
        <end position="190"/>
    </location>
</feature>
<feature type="region of interest" description="Disordered" evidence="1">
    <location>
        <begin position="181"/>
        <end position="200"/>
    </location>
</feature>
<gene>
    <name evidence="2" type="ORF">ColLi_08384</name>
</gene>
<protein>
    <submittedName>
        <fullName evidence="2">Uncharacterized protein</fullName>
    </submittedName>
</protein>
<organism evidence="2 3">
    <name type="scientific">Colletotrichum liriopes</name>
    <dbReference type="NCBI Taxonomy" id="708192"/>
    <lineage>
        <taxon>Eukaryota</taxon>
        <taxon>Fungi</taxon>
        <taxon>Dikarya</taxon>
        <taxon>Ascomycota</taxon>
        <taxon>Pezizomycotina</taxon>
        <taxon>Sordariomycetes</taxon>
        <taxon>Hypocreomycetidae</taxon>
        <taxon>Glomerellales</taxon>
        <taxon>Glomerellaceae</taxon>
        <taxon>Colletotrichum</taxon>
        <taxon>Colletotrichum spaethianum species complex</taxon>
    </lineage>
</organism>